<dbReference type="AlphaFoldDB" id="A0A9W4UKJ4"/>
<keyword evidence="2" id="KW-1185">Reference proteome</keyword>
<dbReference type="EMBL" id="CAOQHR010000007">
    <property type="protein sequence ID" value="CAI6337876.1"/>
    <property type="molecule type" value="Genomic_DNA"/>
</dbReference>
<reference evidence="1" key="1">
    <citation type="submission" date="2023-01" db="EMBL/GenBank/DDBJ databases">
        <authorList>
            <person name="Van Ghelder C."/>
            <person name="Rancurel C."/>
        </authorList>
    </citation>
    <scope>NUCLEOTIDE SEQUENCE</scope>
    <source>
        <strain evidence="1">CNCM I-4278</strain>
    </source>
</reference>
<evidence type="ECO:0000313" key="2">
    <source>
        <dbReference type="Proteomes" id="UP001152607"/>
    </source>
</evidence>
<protein>
    <submittedName>
        <fullName evidence="1">Uncharacterized protein</fullName>
    </submittedName>
</protein>
<proteinExistence type="predicted"/>
<name>A0A9W4UKJ4_9PLEO</name>
<evidence type="ECO:0000313" key="1">
    <source>
        <dbReference type="EMBL" id="CAI6337876.1"/>
    </source>
</evidence>
<comment type="caution">
    <text evidence="1">The sequence shown here is derived from an EMBL/GenBank/DDBJ whole genome shotgun (WGS) entry which is preliminary data.</text>
</comment>
<gene>
    <name evidence="1" type="ORF">PDIGIT_LOCUS10994</name>
</gene>
<dbReference type="Proteomes" id="UP001152607">
    <property type="component" value="Unassembled WGS sequence"/>
</dbReference>
<sequence length="46" mass="4575">MINTVAQGPASRANFNSSVVVLAAADSRASGASLLPAVWGVQSSES</sequence>
<organism evidence="1 2">
    <name type="scientific">Periconia digitata</name>
    <dbReference type="NCBI Taxonomy" id="1303443"/>
    <lineage>
        <taxon>Eukaryota</taxon>
        <taxon>Fungi</taxon>
        <taxon>Dikarya</taxon>
        <taxon>Ascomycota</taxon>
        <taxon>Pezizomycotina</taxon>
        <taxon>Dothideomycetes</taxon>
        <taxon>Pleosporomycetidae</taxon>
        <taxon>Pleosporales</taxon>
        <taxon>Massarineae</taxon>
        <taxon>Periconiaceae</taxon>
        <taxon>Periconia</taxon>
    </lineage>
</organism>
<accession>A0A9W4UKJ4</accession>